<keyword evidence="1" id="KW-0175">Coiled coil</keyword>
<evidence type="ECO:0000256" key="2">
    <source>
        <dbReference type="SAM" id="SignalP"/>
    </source>
</evidence>
<proteinExistence type="predicted"/>
<evidence type="ECO:0000313" key="4">
    <source>
        <dbReference type="Proteomes" id="UP000580250"/>
    </source>
</evidence>
<sequence>MDIKIIFNIFILILLFSQIENVYGGNCFGCFGLSFDRNNETNDTVEETPRQQRPQQPIDQSMIASSSTSSMLNCYEDPLLNEHDQILAEEIIVSHIQADMFTNMVIRILDNLLTGDVNLDFTDKNKSAKLLMELRHQFLYVLESNIYTRMPRTSFKLYSYCDEIIQTDSENENLEEADDEYKMANFYCRLGMFLSATNYLLEKIIENDDIIKAINGSIKGIEFTRKEFSQRFNNSKNHLTPIVEEMRKILLEDEKLKFKDLKLREIFGKEMTAENFDEKMGEFIKLRITFDPTEVENFVEIIFKYLNKLMGNQEHDKIKFYAEKLLKINWIALNRLYTKLSKASVQIGIYLSKILKDKIAMDCNNWINNEGKIEGNNDDNEKIIAVKRFCKIGMLICLGKFFSDHLIEFKKKTIIENEKMINDSIQIGFNAALIKEKKEKIKAKIAKLEENILNYENYYFPIWNKAKNIIIGNEIIENKNEVVEVVYFIFLTK</sequence>
<evidence type="ECO:0000256" key="1">
    <source>
        <dbReference type="SAM" id="Coils"/>
    </source>
</evidence>
<name>A0A6V7U4A3_MELEN</name>
<feature type="signal peptide" evidence="2">
    <location>
        <begin position="1"/>
        <end position="24"/>
    </location>
</feature>
<keyword evidence="2" id="KW-0732">Signal</keyword>
<dbReference type="OrthoDB" id="5900524at2759"/>
<reference evidence="3 4" key="1">
    <citation type="submission" date="2020-08" db="EMBL/GenBank/DDBJ databases">
        <authorList>
            <person name="Koutsovoulos G."/>
            <person name="Danchin GJ E."/>
        </authorList>
    </citation>
    <scope>NUCLEOTIDE SEQUENCE [LARGE SCALE GENOMIC DNA]</scope>
</reference>
<feature type="chain" id="PRO_5028173790" evidence="2">
    <location>
        <begin position="25"/>
        <end position="493"/>
    </location>
</feature>
<organism evidence="3 4">
    <name type="scientific">Meloidogyne enterolobii</name>
    <name type="common">Root-knot nematode worm</name>
    <name type="synonym">Meloidogyne mayaguensis</name>
    <dbReference type="NCBI Taxonomy" id="390850"/>
    <lineage>
        <taxon>Eukaryota</taxon>
        <taxon>Metazoa</taxon>
        <taxon>Ecdysozoa</taxon>
        <taxon>Nematoda</taxon>
        <taxon>Chromadorea</taxon>
        <taxon>Rhabditida</taxon>
        <taxon>Tylenchina</taxon>
        <taxon>Tylenchomorpha</taxon>
        <taxon>Tylenchoidea</taxon>
        <taxon>Meloidogynidae</taxon>
        <taxon>Meloidogyninae</taxon>
        <taxon>Meloidogyne</taxon>
    </lineage>
</organism>
<accession>A0A6V7U4A3</accession>
<evidence type="ECO:0000313" key="3">
    <source>
        <dbReference type="EMBL" id="CAD2145172.1"/>
    </source>
</evidence>
<dbReference type="Proteomes" id="UP000580250">
    <property type="component" value="Unassembled WGS sequence"/>
</dbReference>
<comment type="caution">
    <text evidence="3">The sequence shown here is derived from an EMBL/GenBank/DDBJ whole genome shotgun (WGS) entry which is preliminary data.</text>
</comment>
<dbReference type="EMBL" id="CAJEWN010000034">
    <property type="protein sequence ID" value="CAD2145172.1"/>
    <property type="molecule type" value="Genomic_DNA"/>
</dbReference>
<protein>
    <submittedName>
        <fullName evidence="3">Uncharacterized protein</fullName>
    </submittedName>
</protein>
<gene>
    <name evidence="3" type="ORF">MENT_LOCUS8193</name>
</gene>
<dbReference type="AlphaFoldDB" id="A0A6V7U4A3"/>
<feature type="coiled-coil region" evidence="1">
    <location>
        <begin position="431"/>
        <end position="458"/>
    </location>
</feature>